<name>A0A0B2W462_TOXCA</name>
<feature type="transmembrane region" description="Helical" evidence="1">
    <location>
        <begin position="61"/>
        <end position="84"/>
    </location>
</feature>
<feature type="transmembrane region" description="Helical" evidence="1">
    <location>
        <begin position="96"/>
        <end position="115"/>
    </location>
</feature>
<organism evidence="2 3">
    <name type="scientific">Toxocara canis</name>
    <name type="common">Canine roundworm</name>
    <dbReference type="NCBI Taxonomy" id="6265"/>
    <lineage>
        <taxon>Eukaryota</taxon>
        <taxon>Metazoa</taxon>
        <taxon>Ecdysozoa</taxon>
        <taxon>Nematoda</taxon>
        <taxon>Chromadorea</taxon>
        <taxon>Rhabditida</taxon>
        <taxon>Spirurina</taxon>
        <taxon>Ascaridomorpha</taxon>
        <taxon>Ascaridoidea</taxon>
        <taxon>Toxocaridae</taxon>
        <taxon>Toxocara</taxon>
    </lineage>
</organism>
<accession>A0A0B2W462</accession>
<proteinExistence type="predicted"/>
<protein>
    <submittedName>
        <fullName evidence="2">Uncharacterized protein</fullName>
    </submittedName>
</protein>
<keyword evidence="1" id="KW-0812">Transmembrane</keyword>
<evidence type="ECO:0000313" key="2">
    <source>
        <dbReference type="EMBL" id="KHN88000.1"/>
    </source>
</evidence>
<feature type="non-terminal residue" evidence="2">
    <location>
        <position position="1"/>
    </location>
</feature>
<gene>
    <name evidence="2" type="ORF">Tcan_01807</name>
</gene>
<keyword evidence="3" id="KW-1185">Reference proteome</keyword>
<dbReference type="AlphaFoldDB" id="A0A0B2W462"/>
<keyword evidence="1" id="KW-1133">Transmembrane helix</keyword>
<keyword evidence="1" id="KW-0472">Membrane</keyword>
<feature type="non-terminal residue" evidence="2">
    <location>
        <position position="125"/>
    </location>
</feature>
<reference evidence="2 3" key="1">
    <citation type="submission" date="2014-11" db="EMBL/GenBank/DDBJ databases">
        <title>Genetic blueprint of the zoonotic pathogen Toxocara canis.</title>
        <authorList>
            <person name="Zhu X.-Q."/>
            <person name="Korhonen P.K."/>
            <person name="Cai H."/>
            <person name="Young N.D."/>
            <person name="Nejsum P."/>
            <person name="von Samson-Himmelstjerna G."/>
            <person name="Boag P.R."/>
            <person name="Tan P."/>
            <person name="Li Q."/>
            <person name="Min J."/>
            <person name="Yang Y."/>
            <person name="Wang X."/>
            <person name="Fang X."/>
            <person name="Hall R.S."/>
            <person name="Hofmann A."/>
            <person name="Sternberg P.W."/>
            <person name="Jex A.R."/>
            <person name="Gasser R.B."/>
        </authorList>
    </citation>
    <scope>NUCLEOTIDE SEQUENCE [LARGE SCALE GENOMIC DNA]</scope>
    <source>
        <strain evidence="2">PN_DK_2014</strain>
    </source>
</reference>
<sequence length="125" mass="14611">EVAVKTILGRARHFVERCKIEIRLVVNLCRQLSSMNIFVLLSADFHVRRELLYKYTGERRYLAPFGIQTCFLKGTFLFYFFIYPSSSLCFIPPIRYVQHGYVIICLSQLFIVRLYSSASRGSPSR</sequence>
<comment type="caution">
    <text evidence="2">The sequence shown here is derived from an EMBL/GenBank/DDBJ whole genome shotgun (WGS) entry which is preliminary data.</text>
</comment>
<dbReference type="EMBL" id="JPKZ01000316">
    <property type="protein sequence ID" value="KHN88000.1"/>
    <property type="molecule type" value="Genomic_DNA"/>
</dbReference>
<dbReference type="Proteomes" id="UP000031036">
    <property type="component" value="Unassembled WGS sequence"/>
</dbReference>
<evidence type="ECO:0000313" key="3">
    <source>
        <dbReference type="Proteomes" id="UP000031036"/>
    </source>
</evidence>
<evidence type="ECO:0000256" key="1">
    <source>
        <dbReference type="SAM" id="Phobius"/>
    </source>
</evidence>